<accession>A0AAV1TA10</accession>
<dbReference type="Gene3D" id="1.25.40.10">
    <property type="entry name" value="Tetratricopeptide repeat domain"/>
    <property type="match status" value="1"/>
</dbReference>
<proteinExistence type="predicted"/>
<organism evidence="1 2">
    <name type="scientific">Peronospora matthiolae</name>
    <dbReference type="NCBI Taxonomy" id="2874970"/>
    <lineage>
        <taxon>Eukaryota</taxon>
        <taxon>Sar</taxon>
        <taxon>Stramenopiles</taxon>
        <taxon>Oomycota</taxon>
        <taxon>Peronosporomycetes</taxon>
        <taxon>Peronosporales</taxon>
        <taxon>Peronosporaceae</taxon>
        <taxon>Peronospora</taxon>
    </lineage>
</organism>
<evidence type="ECO:0008006" key="3">
    <source>
        <dbReference type="Google" id="ProtNLM"/>
    </source>
</evidence>
<evidence type="ECO:0000313" key="1">
    <source>
        <dbReference type="EMBL" id="CAK7911933.1"/>
    </source>
</evidence>
<evidence type="ECO:0000313" key="2">
    <source>
        <dbReference type="Proteomes" id="UP001162060"/>
    </source>
</evidence>
<dbReference type="EMBL" id="CAKLBY020000038">
    <property type="protein sequence ID" value="CAK7911933.1"/>
    <property type="molecule type" value="Genomic_DNA"/>
</dbReference>
<dbReference type="Proteomes" id="UP001162060">
    <property type="component" value="Unassembled WGS sequence"/>
</dbReference>
<comment type="caution">
    <text evidence="1">The sequence shown here is derived from an EMBL/GenBank/DDBJ whole genome shotgun (WGS) entry which is preliminary data.</text>
</comment>
<dbReference type="AlphaFoldDB" id="A0AAV1TA10"/>
<reference evidence="1" key="1">
    <citation type="submission" date="2024-01" db="EMBL/GenBank/DDBJ databases">
        <authorList>
            <person name="Webb A."/>
        </authorList>
    </citation>
    <scope>NUCLEOTIDE SEQUENCE</scope>
    <source>
        <strain evidence="1">Pm1</strain>
    </source>
</reference>
<gene>
    <name evidence="1" type="ORF">PM001_LOCUS4464</name>
</gene>
<protein>
    <recommendedName>
        <fullName evidence="3">Pentatricopeptide repeat-containing protein</fullName>
    </recommendedName>
</protein>
<dbReference type="InterPro" id="IPR011990">
    <property type="entry name" value="TPR-like_helical_dom_sf"/>
</dbReference>
<name>A0AAV1TA10_9STRA</name>
<sequence>MLRRVWQRAGMWQSPDAVLLRRFCQCTGLCAAASTRSVLATRFGAASARAVASQSDAAEKTLRSPNQLNVLLSNQTPPTTFVATCRALRVIDETALLATIDVRTWNVALQRRLEAQDERVAAELLVMESTRERLVCAGDDLPVDDAIDEAAERVGIVDEVLLADENIYVNVLKACMEIEDFSTFKDAFRGMVARGVARSAGFGSAIRYCHKHLDPVFLEEVLDGTGPSQGAVLGNAEQLVDSARHITMLEMVESHRNALIEEAFHLMDVFLEWKLTSNLQVFTSLLSIYMRRREVGNAVALIGAMGEHGIVQDVKAFTTVAFYYASRGD</sequence>